<name>A0ABV3XYA0_9RHOB</name>
<evidence type="ECO:0000313" key="1">
    <source>
        <dbReference type="EMBL" id="MEX5729327.1"/>
    </source>
</evidence>
<sequence length="122" mass="12784">MRLKEIRYPDGLPVDGYGPGFFRIAGELCEGPVLIAAGALVPWAGLEDETPLTALAGRVDLVLVGTGDVIAPLPNRLQARLEADGLGVEIMASPSAARTYNVLLSEGRHVAVALLPVTRAGR</sequence>
<proteinExistence type="predicted"/>
<organism evidence="1 2">
    <name type="scientific">Rhodovulum iodosum</name>
    <dbReference type="NCBI Taxonomy" id="68291"/>
    <lineage>
        <taxon>Bacteria</taxon>
        <taxon>Pseudomonadati</taxon>
        <taxon>Pseudomonadota</taxon>
        <taxon>Alphaproteobacteria</taxon>
        <taxon>Rhodobacterales</taxon>
        <taxon>Paracoccaceae</taxon>
        <taxon>Rhodovulum</taxon>
    </lineage>
</organism>
<dbReference type="SUPFAM" id="SSF64076">
    <property type="entry name" value="MTH938-like"/>
    <property type="match status" value="1"/>
</dbReference>
<gene>
    <name evidence="1" type="ORF">Ga0609869_002680</name>
</gene>
<evidence type="ECO:0008006" key="3">
    <source>
        <dbReference type="Google" id="ProtNLM"/>
    </source>
</evidence>
<evidence type="ECO:0000313" key="2">
    <source>
        <dbReference type="Proteomes" id="UP001560019"/>
    </source>
</evidence>
<dbReference type="CDD" id="cd00248">
    <property type="entry name" value="Mth938-like"/>
    <property type="match status" value="1"/>
</dbReference>
<comment type="caution">
    <text evidence="1">The sequence shown here is derived from an EMBL/GenBank/DDBJ whole genome shotgun (WGS) entry which is preliminary data.</text>
</comment>
<dbReference type="Proteomes" id="UP001560019">
    <property type="component" value="Unassembled WGS sequence"/>
</dbReference>
<dbReference type="Gene3D" id="3.40.1230.10">
    <property type="entry name" value="MTH938-like"/>
    <property type="match status" value="1"/>
</dbReference>
<accession>A0ABV3XYA0</accession>
<keyword evidence="2" id="KW-1185">Reference proteome</keyword>
<dbReference type="InterPro" id="IPR036748">
    <property type="entry name" value="MTH938-like_sf"/>
</dbReference>
<dbReference type="PANTHER" id="PTHR21192">
    <property type="entry name" value="NUCLEAR PROTEIN E3-3"/>
    <property type="match status" value="1"/>
</dbReference>
<dbReference type="Pfam" id="PF04430">
    <property type="entry name" value="DUF498"/>
    <property type="match status" value="1"/>
</dbReference>
<dbReference type="RefSeq" id="WP_125404973.1">
    <property type="nucleotide sequence ID" value="NZ_JBEHHI010000002.1"/>
</dbReference>
<dbReference type="InterPro" id="IPR007523">
    <property type="entry name" value="NDUFAF3/AAMDC"/>
</dbReference>
<reference evidence="1 2" key="1">
    <citation type="submission" date="2024-06" db="EMBL/GenBank/DDBJ databases">
        <title>Genome of Rhodovulum iodosum, a marine photoferrotroph.</title>
        <authorList>
            <person name="Bianchini G."/>
            <person name="Nikeleit V."/>
            <person name="Kappler A."/>
            <person name="Bryce C."/>
            <person name="Sanchez-Baracaldo P."/>
        </authorList>
    </citation>
    <scope>NUCLEOTIDE SEQUENCE [LARGE SCALE GENOMIC DNA]</scope>
    <source>
        <strain evidence="1 2">UT/N1</strain>
    </source>
</reference>
<dbReference type="PANTHER" id="PTHR21192:SF2">
    <property type="entry name" value="NADH DEHYDROGENASE [UBIQUINONE] 1 ALPHA SUBCOMPLEX ASSEMBLY FACTOR 3"/>
    <property type="match status" value="1"/>
</dbReference>
<protein>
    <recommendedName>
        <fullName evidence="3">Mth938-like domain-containing protein</fullName>
    </recommendedName>
</protein>
<dbReference type="EMBL" id="JBEHHI010000002">
    <property type="protein sequence ID" value="MEX5729327.1"/>
    <property type="molecule type" value="Genomic_DNA"/>
</dbReference>